<accession>A0A3N2CRR0</accession>
<dbReference type="OrthoDB" id="3225083at2"/>
<dbReference type="PANTHER" id="PTHR18964:SF149">
    <property type="entry name" value="BIFUNCTIONAL UDP-N-ACETYLGLUCOSAMINE 2-EPIMERASE_N-ACETYLMANNOSAMINE KINASE"/>
    <property type="match status" value="1"/>
</dbReference>
<evidence type="ECO:0000313" key="2">
    <source>
        <dbReference type="EMBL" id="ROR90048.1"/>
    </source>
</evidence>
<dbReference type="InterPro" id="IPR043129">
    <property type="entry name" value="ATPase_NBD"/>
</dbReference>
<dbReference type="InterPro" id="IPR036390">
    <property type="entry name" value="WH_DNA-bd_sf"/>
</dbReference>
<protein>
    <submittedName>
        <fullName evidence="2">Putative NBD/HSP70 family sugar kinase</fullName>
    </submittedName>
</protein>
<dbReference type="Gene3D" id="1.10.10.10">
    <property type="entry name" value="Winged helix-like DNA-binding domain superfamily/Winged helix DNA-binding domain"/>
    <property type="match status" value="1"/>
</dbReference>
<keyword evidence="3" id="KW-1185">Reference proteome</keyword>
<dbReference type="InterPro" id="IPR000600">
    <property type="entry name" value="ROK"/>
</dbReference>
<reference evidence="2 3" key="1">
    <citation type="submission" date="2018-11" db="EMBL/GenBank/DDBJ databases">
        <title>Sequencing the genomes of 1000 actinobacteria strains.</title>
        <authorList>
            <person name="Klenk H.-P."/>
        </authorList>
    </citation>
    <scope>NUCLEOTIDE SEQUENCE [LARGE SCALE GENOMIC DNA]</scope>
    <source>
        <strain evidence="2 3">DSM 12652</strain>
    </source>
</reference>
<dbReference type="GO" id="GO:0016301">
    <property type="term" value="F:kinase activity"/>
    <property type="evidence" value="ECO:0007669"/>
    <property type="project" value="UniProtKB-KW"/>
</dbReference>
<sequence>MSASRRRGTGTNQEAVRRHNLATLLGHVHHSGGVSRAQLTERMGLNRSTIGDLVRELDELAVVHQSTPEVGTTRVGAGRPSLDVNPDPDSVHVLAAELGVDTLDVARVGLGGAVLDRISRPTPASPDPDVVVDLVVDMLRELLASASPGSRLVGIGVAVPGVVNDATGLVRFAPNLGWSDVSLTPMLASRIGLKVPVRLGNDAELGALAEHIRGAGRHLSHLVYISCDVGVGGGVIIEGLPMRGASGYAGEVGHQRFDNGSARCRCGNTGCWETEIGSHAVAEAVGCPPDRMDQLEQYLRPGQPVPPALRRLAHSLGVGLGGLVNVFNPEVVILGGVLRWVYPLVRDDVLDAFEAWALDAPAREASIVLPWLAGDSVIVGAAELAFTDLLADPVGSLARAEGALTAVLGS</sequence>
<dbReference type="Pfam" id="PF00480">
    <property type="entry name" value="ROK"/>
    <property type="match status" value="1"/>
</dbReference>
<name>A0A3N2CRR0_9ACTN</name>
<comment type="caution">
    <text evidence="2">The sequence shown here is derived from an EMBL/GenBank/DDBJ whole genome shotgun (WGS) entry which is preliminary data.</text>
</comment>
<comment type="similarity">
    <text evidence="1">Belongs to the ROK (NagC/XylR) family.</text>
</comment>
<dbReference type="AlphaFoldDB" id="A0A3N2CRR0"/>
<dbReference type="SUPFAM" id="SSF53067">
    <property type="entry name" value="Actin-like ATPase domain"/>
    <property type="match status" value="1"/>
</dbReference>
<dbReference type="SUPFAM" id="SSF46785">
    <property type="entry name" value="Winged helix' DNA-binding domain"/>
    <property type="match status" value="1"/>
</dbReference>
<dbReference type="EMBL" id="RKHO01000001">
    <property type="protein sequence ID" value="ROR90048.1"/>
    <property type="molecule type" value="Genomic_DNA"/>
</dbReference>
<dbReference type="InterPro" id="IPR036388">
    <property type="entry name" value="WH-like_DNA-bd_sf"/>
</dbReference>
<evidence type="ECO:0000313" key="3">
    <source>
        <dbReference type="Proteomes" id="UP000281738"/>
    </source>
</evidence>
<keyword evidence="2" id="KW-0808">Transferase</keyword>
<dbReference type="PANTHER" id="PTHR18964">
    <property type="entry name" value="ROK (REPRESSOR, ORF, KINASE) FAMILY"/>
    <property type="match status" value="1"/>
</dbReference>
<gene>
    <name evidence="2" type="ORF">EDD33_0883</name>
</gene>
<evidence type="ECO:0000256" key="1">
    <source>
        <dbReference type="ARBA" id="ARBA00006479"/>
    </source>
</evidence>
<dbReference type="RefSeq" id="WP_123389266.1">
    <property type="nucleotide sequence ID" value="NZ_RKHO01000001.1"/>
</dbReference>
<proteinExistence type="inferred from homology"/>
<dbReference type="Gene3D" id="3.30.420.40">
    <property type="match status" value="2"/>
</dbReference>
<keyword evidence="2" id="KW-0418">Kinase</keyword>
<dbReference type="Proteomes" id="UP000281738">
    <property type="component" value="Unassembled WGS sequence"/>
</dbReference>
<organism evidence="2 3">
    <name type="scientific">Nocardioides aurantiacus</name>
    <dbReference type="NCBI Taxonomy" id="86796"/>
    <lineage>
        <taxon>Bacteria</taxon>
        <taxon>Bacillati</taxon>
        <taxon>Actinomycetota</taxon>
        <taxon>Actinomycetes</taxon>
        <taxon>Propionibacteriales</taxon>
        <taxon>Nocardioidaceae</taxon>
        <taxon>Nocardioides</taxon>
    </lineage>
</organism>